<dbReference type="EMBL" id="CP143423">
    <property type="protein sequence ID" value="WVX47500.1"/>
    <property type="molecule type" value="Genomic_DNA"/>
</dbReference>
<feature type="transmembrane region" description="Helical" evidence="1">
    <location>
        <begin position="109"/>
        <end position="135"/>
    </location>
</feature>
<protein>
    <submittedName>
        <fullName evidence="2">Uncharacterized protein</fullName>
    </submittedName>
</protein>
<keyword evidence="3" id="KW-1185">Reference proteome</keyword>
<proteinExistence type="predicted"/>
<evidence type="ECO:0000313" key="2">
    <source>
        <dbReference type="EMBL" id="WVX47500.1"/>
    </source>
</evidence>
<accession>A0ABZ2BQJ0</accession>
<keyword evidence="1" id="KW-1133">Transmembrane helix</keyword>
<feature type="transmembrane region" description="Helical" evidence="1">
    <location>
        <begin position="40"/>
        <end position="65"/>
    </location>
</feature>
<dbReference type="Proteomes" id="UP001318682">
    <property type="component" value="Chromosome"/>
</dbReference>
<organism evidence="2 3">
    <name type="scientific">Roseobacter fucihabitans</name>
    <dbReference type="NCBI Taxonomy" id="1537242"/>
    <lineage>
        <taxon>Bacteria</taxon>
        <taxon>Pseudomonadati</taxon>
        <taxon>Pseudomonadota</taxon>
        <taxon>Alphaproteobacteria</taxon>
        <taxon>Rhodobacterales</taxon>
        <taxon>Roseobacteraceae</taxon>
        <taxon>Roseobacter</taxon>
    </lineage>
</organism>
<name>A0ABZ2BQJ0_9RHOB</name>
<dbReference type="RefSeq" id="WP_187429157.1">
    <property type="nucleotide sequence ID" value="NZ_CP143423.1"/>
</dbReference>
<keyword evidence="1" id="KW-0472">Membrane</keyword>
<reference evidence="3" key="1">
    <citation type="submission" date="2024-01" db="EMBL/GenBank/DDBJ databases">
        <title>Roseobacter fucihabitans sp. nov., isolated from the brown alga Fucus spiralis.</title>
        <authorList>
            <person name="Hahnke S."/>
            <person name="Berger M."/>
            <person name="Schlingloff A."/>
            <person name="Athale I."/>
            <person name="Neumann-Schaal M."/>
            <person name="Adenaya A."/>
            <person name="Poehlein A."/>
            <person name="Daniel R."/>
            <person name="Pertersen J."/>
            <person name="Brinkhoff T."/>
        </authorList>
    </citation>
    <scope>NUCLEOTIDE SEQUENCE [LARGE SCALE GENOMIC DNA]</scope>
    <source>
        <strain evidence="3">B14</strain>
    </source>
</reference>
<keyword evidence="1" id="KW-0812">Transmembrane</keyword>
<evidence type="ECO:0000256" key="1">
    <source>
        <dbReference type="SAM" id="Phobius"/>
    </source>
</evidence>
<evidence type="ECO:0000313" key="3">
    <source>
        <dbReference type="Proteomes" id="UP001318682"/>
    </source>
</evidence>
<sequence>MKPDPIVKYLLACVAALSAGVAFAFKFLLEARDYPELSLVMLAVVAFVIGTICLFAALAVCGVLGSAFAEALKTKQNGTGDAVEDEINTATEIETETFTKKVPSLPTKIILIITGFFGLCAAFVLLLIGFAAFHFATDHLGSSLGIFRDHLESQIN</sequence>
<gene>
    <name evidence="2" type="ORF">ROLI_005690</name>
</gene>